<dbReference type="OrthoDB" id="290166at2759"/>
<feature type="region of interest" description="Disordered" evidence="1">
    <location>
        <begin position="1"/>
        <end position="23"/>
    </location>
</feature>
<organism evidence="2 3">
    <name type="scientific">Paramecium sonneborni</name>
    <dbReference type="NCBI Taxonomy" id="65129"/>
    <lineage>
        <taxon>Eukaryota</taxon>
        <taxon>Sar</taxon>
        <taxon>Alveolata</taxon>
        <taxon>Ciliophora</taxon>
        <taxon>Intramacronucleata</taxon>
        <taxon>Oligohymenophorea</taxon>
        <taxon>Peniculida</taxon>
        <taxon>Parameciidae</taxon>
        <taxon>Paramecium</taxon>
    </lineage>
</organism>
<dbReference type="Proteomes" id="UP000692954">
    <property type="component" value="Unassembled WGS sequence"/>
</dbReference>
<proteinExistence type="predicted"/>
<protein>
    <submittedName>
        <fullName evidence="2">Uncharacterized protein</fullName>
    </submittedName>
</protein>
<evidence type="ECO:0000313" key="2">
    <source>
        <dbReference type="EMBL" id="CAD8088322.1"/>
    </source>
</evidence>
<keyword evidence="3" id="KW-1185">Reference proteome</keyword>
<name>A0A8S1N8H9_9CILI</name>
<evidence type="ECO:0000313" key="3">
    <source>
        <dbReference type="Proteomes" id="UP000692954"/>
    </source>
</evidence>
<sequence length="124" mass="14758">MSLTKVPINDNDYKQPGSQTLQNNAPQFQKREYKMISKEKKTQLIRTVLLQKCKIKRIAKDLNINYATAKTILHNYRKKNIQFDQKDHLKQATYTNTKKFSKLNLKIILNDRILKQQEYVLPTY</sequence>
<reference evidence="2" key="1">
    <citation type="submission" date="2021-01" db="EMBL/GenBank/DDBJ databases">
        <authorList>
            <consortium name="Genoscope - CEA"/>
            <person name="William W."/>
        </authorList>
    </citation>
    <scope>NUCLEOTIDE SEQUENCE</scope>
</reference>
<dbReference type="AlphaFoldDB" id="A0A8S1N8H9"/>
<accession>A0A8S1N8H9</accession>
<gene>
    <name evidence="2" type="ORF">PSON_ATCC_30995.1.T0520294</name>
</gene>
<comment type="caution">
    <text evidence="2">The sequence shown here is derived from an EMBL/GenBank/DDBJ whole genome shotgun (WGS) entry which is preliminary data.</text>
</comment>
<dbReference type="EMBL" id="CAJJDN010000052">
    <property type="protein sequence ID" value="CAD8088322.1"/>
    <property type="molecule type" value="Genomic_DNA"/>
</dbReference>
<evidence type="ECO:0000256" key="1">
    <source>
        <dbReference type="SAM" id="MobiDB-lite"/>
    </source>
</evidence>